<evidence type="ECO:0000313" key="6">
    <source>
        <dbReference type="Proteomes" id="UP000199004"/>
    </source>
</evidence>
<keyword evidence="6" id="KW-1185">Reference proteome</keyword>
<proteinExistence type="predicted"/>
<dbReference type="EMBL" id="FNIC01000002">
    <property type="protein sequence ID" value="SDN11229.1"/>
    <property type="molecule type" value="Genomic_DNA"/>
</dbReference>
<protein>
    <submittedName>
        <fullName evidence="5">Uncharacterized protein</fullName>
    </submittedName>
</protein>
<dbReference type="Proteomes" id="UP000199004">
    <property type="component" value="Unassembled WGS sequence"/>
</dbReference>
<dbReference type="InterPro" id="IPR007941">
    <property type="entry name" value="DUF726"/>
</dbReference>
<dbReference type="AlphaFoldDB" id="A0A1G9YPT9"/>
<dbReference type="Pfam" id="PF05277">
    <property type="entry name" value="DUF726"/>
    <property type="match status" value="1"/>
</dbReference>
<evidence type="ECO:0000256" key="2">
    <source>
        <dbReference type="ARBA" id="ARBA00022692"/>
    </source>
</evidence>
<evidence type="ECO:0000256" key="3">
    <source>
        <dbReference type="ARBA" id="ARBA00022989"/>
    </source>
</evidence>
<keyword evidence="2" id="KW-0812">Transmembrane</keyword>
<keyword evidence="3" id="KW-1133">Transmembrane helix</keyword>
<evidence type="ECO:0000256" key="1">
    <source>
        <dbReference type="ARBA" id="ARBA00004141"/>
    </source>
</evidence>
<reference evidence="5 6" key="1">
    <citation type="submission" date="2016-10" db="EMBL/GenBank/DDBJ databases">
        <authorList>
            <person name="de Groot N.N."/>
        </authorList>
    </citation>
    <scope>NUCLEOTIDE SEQUENCE [LARGE SCALE GENOMIC DNA]</scope>
    <source>
        <strain evidence="5 6">CGMCC 1.11147</strain>
    </source>
</reference>
<dbReference type="OrthoDB" id="4428026at2"/>
<comment type="subcellular location">
    <subcellularLocation>
        <location evidence="1">Membrane</location>
        <topology evidence="1">Multi-pass membrane protein</topology>
    </subcellularLocation>
</comment>
<evidence type="ECO:0000313" key="5">
    <source>
        <dbReference type="EMBL" id="SDN11229.1"/>
    </source>
</evidence>
<gene>
    <name evidence="5" type="ORF">SAMN05192576_1455</name>
</gene>
<evidence type="ECO:0000256" key="4">
    <source>
        <dbReference type="ARBA" id="ARBA00023136"/>
    </source>
</evidence>
<dbReference type="GO" id="GO:0016020">
    <property type="term" value="C:membrane"/>
    <property type="evidence" value="ECO:0007669"/>
    <property type="project" value="UniProtKB-SubCell"/>
</dbReference>
<sequence length="64" mass="7176">MGQFAYNYHSHEDKVLRFFYSLAQAGKKAAGGTGMVTKQKKIKNVNVTRQVPDHSAYCKAVSLR</sequence>
<name>A0A1G9YPT9_9ACTN</name>
<dbReference type="STRING" id="1005944.SAMN05192576_1455"/>
<keyword evidence="4" id="KW-0472">Membrane</keyword>
<accession>A0A1G9YPT9</accession>
<dbReference type="RefSeq" id="WP_091023303.1">
    <property type="nucleotide sequence ID" value="NZ_BKAE01000007.1"/>
</dbReference>
<organism evidence="5 6">
    <name type="scientific">Nocardioides szechwanensis</name>
    <dbReference type="NCBI Taxonomy" id="1005944"/>
    <lineage>
        <taxon>Bacteria</taxon>
        <taxon>Bacillati</taxon>
        <taxon>Actinomycetota</taxon>
        <taxon>Actinomycetes</taxon>
        <taxon>Propionibacteriales</taxon>
        <taxon>Nocardioidaceae</taxon>
        <taxon>Nocardioides</taxon>
    </lineage>
</organism>